<dbReference type="InterPro" id="IPR000620">
    <property type="entry name" value="EamA_dom"/>
</dbReference>
<feature type="transmembrane region" description="Helical" evidence="6">
    <location>
        <begin position="223"/>
        <end position="244"/>
    </location>
</feature>
<dbReference type="EMBL" id="JAEPBG010000013">
    <property type="protein sequence ID" value="MBK4737616.1"/>
    <property type="molecule type" value="Genomic_DNA"/>
</dbReference>
<organism evidence="8 9">
    <name type="scientific">Noviherbaspirillum pedocola</name>
    <dbReference type="NCBI Taxonomy" id="2801341"/>
    <lineage>
        <taxon>Bacteria</taxon>
        <taxon>Pseudomonadati</taxon>
        <taxon>Pseudomonadota</taxon>
        <taxon>Betaproteobacteria</taxon>
        <taxon>Burkholderiales</taxon>
        <taxon>Oxalobacteraceae</taxon>
        <taxon>Noviherbaspirillum</taxon>
    </lineage>
</organism>
<comment type="subcellular location">
    <subcellularLocation>
        <location evidence="1">Membrane</location>
        <topology evidence="1">Multi-pass membrane protein</topology>
    </subcellularLocation>
</comment>
<dbReference type="GO" id="GO:0016020">
    <property type="term" value="C:membrane"/>
    <property type="evidence" value="ECO:0007669"/>
    <property type="project" value="UniProtKB-SubCell"/>
</dbReference>
<keyword evidence="3 6" id="KW-0812">Transmembrane</keyword>
<feature type="domain" description="EamA" evidence="7">
    <location>
        <begin position="162"/>
        <end position="298"/>
    </location>
</feature>
<evidence type="ECO:0000256" key="4">
    <source>
        <dbReference type="ARBA" id="ARBA00022989"/>
    </source>
</evidence>
<evidence type="ECO:0000256" key="3">
    <source>
        <dbReference type="ARBA" id="ARBA00022692"/>
    </source>
</evidence>
<reference evidence="8" key="1">
    <citation type="submission" date="2021-01" db="EMBL/GenBank/DDBJ databases">
        <title>Genome sequence of strain Noviherbaspirillum sp. DKR-6.</title>
        <authorList>
            <person name="Chaudhary D.K."/>
        </authorList>
    </citation>
    <scope>NUCLEOTIDE SEQUENCE</scope>
    <source>
        <strain evidence="8">DKR-6</strain>
    </source>
</reference>
<keyword evidence="5 6" id="KW-0472">Membrane</keyword>
<dbReference type="AlphaFoldDB" id="A0A934SYZ8"/>
<keyword evidence="9" id="KW-1185">Reference proteome</keyword>
<feature type="transmembrane region" description="Helical" evidence="6">
    <location>
        <begin position="256"/>
        <end position="276"/>
    </location>
</feature>
<evidence type="ECO:0000256" key="2">
    <source>
        <dbReference type="ARBA" id="ARBA00007362"/>
    </source>
</evidence>
<feature type="transmembrane region" description="Helical" evidence="6">
    <location>
        <begin position="97"/>
        <end position="117"/>
    </location>
</feature>
<protein>
    <submittedName>
        <fullName evidence="8">DMT family transporter</fullName>
    </submittedName>
</protein>
<dbReference type="Proteomes" id="UP000622890">
    <property type="component" value="Unassembled WGS sequence"/>
</dbReference>
<feature type="transmembrane region" description="Helical" evidence="6">
    <location>
        <begin position="282"/>
        <end position="303"/>
    </location>
</feature>
<comment type="caution">
    <text evidence="8">The sequence shown here is derived from an EMBL/GenBank/DDBJ whole genome shotgun (WGS) entry which is preliminary data.</text>
</comment>
<feature type="transmembrane region" description="Helical" evidence="6">
    <location>
        <begin position="71"/>
        <end position="91"/>
    </location>
</feature>
<evidence type="ECO:0000313" key="8">
    <source>
        <dbReference type="EMBL" id="MBK4737616.1"/>
    </source>
</evidence>
<dbReference type="PANTHER" id="PTHR32322">
    <property type="entry name" value="INNER MEMBRANE TRANSPORTER"/>
    <property type="match status" value="1"/>
</dbReference>
<dbReference type="InterPro" id="IPR050638">
    <property type="entry name" value="AA-Vitamin_Transporters"/>
</dbReference>
<sequence>MDTRKPLDAGAAAAMASLCLIWALQQIVLKATAAEFAPLLQIALRSGIAAALVWLLMLARRERPSLADGNWRAGLAVGLLFALEFLLLGEAVRRTSASHLVVLLYTAPIFAALGLHWRLPEERLRPAQWLGILLSFSGIALTFFSRTGASSGALRGAASSMLWGDALAVLAGLAWGATTVLVRCTRLARAPATQTLLYQLAAAFVLLLAAAIALGQTRFSATPLAWSVLAFQSLIISFASYLAWFGLLRRYLASQLGTFSFMTPLSGIVLGAWLLGEAIEPAFLGGAALVLAGIVLVSGHAWLGRRIRAVMTRPQI</sequence>
<feature type="domain" description="EamA" evidence="7">
    <location>
        <begin position="15"/>
        <end position="143"/>
    </location>
</feature>
<feature type="transmembrane region" description="Helical" evidence="6">
    <location>
        <begin position="196"/>
        <end position="217"/>
    </location>
</feature>
<proteinExistence type="inferred from homology"/>
<keyword evidence="4 6" id="KW-1133">Transmembrane helix</keyword>
<evidence type="ECO:0000256" key="5">
    <source>
        <dbReference type="ARBA" id="ARBA00023136"/>
    </source>
</evidence>
<feature type="transmembrane region" description="Helical" evidence="6">
    <location>
        <begin position="129"/>
        <end position="149"/>
    </location>
</feature>
<evidence type="ECO:0000256" key="6">
    <source>
        <dbReference type="SAM" id="Phobius"/>
    </source>
</evidence>
<evidence type="ECO:0000313" key="9">
    <source>
        <dbReference type="Proteomes" id="UP000622890"/>
    </source>
</evidence>
<feature type="transmembrane region" description="Helical" evidence="6">
    <location>
        <begin position="36"/>
        <end position="59"/>
    </location>
</feature>
<dbReference type="Pfam" id="PF00892">
    <property type="entry name" value="EamA"/>
    <property type="match status" value="2"/>
</dbReference>
<accession>A0A934SYZ8</accession>
<dbReference type="PANTHER" id="PTHR32322:SF2">
    <property type="entry name" value="EAMA DOMAIN-CONTAINING PROTEIN"/>
    <property type="match status" value="1"/>
</dbReference>
<feature type="transmembrane region" description="Helical" evidence="6">
    <location>
        <begin position="161"/>
        <end position="184"/>
    </location>
</feature>
<feature type="transmembrane region" description="Helical" evidence="6">
    <location>
        <begin position="7"/>
        <end position="24"/>
    </location>
</feature>
<evidence type="ECO:0000256" key="1">
    <source>
        <dbReference type="ARBA" id="ARBA00004141"/>
    </source>
</evidence>
<comment type="similarity">
    <text evidence="2">Belongs to the EamA transporter family.</text>
</comment>
<dbReference type="InterPro" id="IPR037185">
    <property type="entry name" value="EmrE-like"/>
</dbReference>
<evidence type="ECO:0000259" key="7">
    <source>
        <dbReference type="Pfam" id="PF00892"/>
    </source>
</evidence>
<dbReference type="RefSeq" id="WP_200596064.1">
    <property type="nucleotide sequence ID" value="NZ_JAEPBG010000013.1"/>
</dbReference>
<dbReference type="SUPFAM" id="SSF103481">
    <property type="entry name" value="Multidrug resistance efflux transporter EmrE"/>
    <property type="match status" value="2"/>
</dbReference>
<name>A0A934SYZ8_9BURK</name>
<gene>
    <name evidence="8" type="ORF">JJB74_23600</name>
</gene>